<keyword evidence="1" id="KW-0812">Transmembrane</keyword>
<feature type="transmembrane region" description="Helical" evidence="1">
    <location>
        <begin position="42"/>
        <end position="64"/>
    </location>
</feature>
<gene>
    <name evidence="2" type="ORF">FIL88_05175</name>
</gene>
<organism evidence="2 3">
    <name type="scientific">Aliiroseovarius halocynthiae</name>
    <dbReference type="NCBI Taxonomy" id="985055"/>
    <lineage>
        <taxon>Bacteria</taxon>
        <taxon>Pseudomonadati</taxon>
        <taxon>Pseudomonadota</taxon>
        <taxon>Alphaproteobacteria</taxon>
        <taxon>Rhodobacterales</taxon>
        <taxon>Paracoccaceae</taxon>
        <taxon>Aliiroseovarius</taxon>
    </lineage>
</organism>
<proteinExistence type="predicted"/>
<dbReference type="Proteomes" id="UP000315816">
    <property type="component" value="Unassembled WGS sequence"/>
</dbReference>
<name>A0A545SVH7_9RHOB</name>
<dbReference type="InterPro" id="IPR018919">
    <property type="entry name" value="DUF2484"/>
</dbReference>
<dbReference type="RefSeq" id="WP_142852721.1">
    <property type="nucleotide sequence ID" value="NZ_FXWW01000001.1"/>
</dbReference>
<dbReference type="OrthoDB" id="7869914at2"/>
<keyword evidence="3" id="KW-1185">Reference proteome</keyword>
<protein>
    <submittedName>
        <fullName evidence="2">DUF2484 family protein</fullName>
    </submittedName>
</protein>
<accession>A0A545SVH7</accession>
<dbReference type="Pfam" id="PF10658">
    <property type="entry name" value="DUF2484"/>
    <property type="match status" value="1"/>
</dbReference>
<dbReference type="EMBL" id="VICH01000004">
    <property type="protein sequence ID" value="TQV68968.1"/>
    <property type="molecule type" value="Genomic_DNA"/>
</dbReference>
<keyword evidence="1" id="KW-1133">Transmembrane helix</keyword>
<reference evidence="2 3" key="1">
    <citation type="submission" date="2019-06" db="EMBL/GenBank/DDBJ databases">
        <title>A novel species of marine bacteria.</title>
        <authorList>
            <person name="Wang Y."/>
        </authorList>
    </citation>
    <scope>NUCLEOTIDE SEQUENCE [LARGE SCALE GENOMIC DNA]</scope>
    <source>
        <strain evidence="2 3">MA1-10</strain>
    </source>
</reference>
<dbReference type="AlphaFoldDB" id="A0A545SVH7"/>
<evidence type="ECO:0000313" key="3">
    <source>
        <dbReference type="Proteomes" id="UP000315816"/>
    </source>
</evidence>
<sequence>MSLALVCAALWVIAASFVAMLPMRMQFPPGLALLILAPALIIWIGMNHGWLWVLVGTFGFVSMFRRPLWYFVRKWTGRI</sequence>
<evidence type="ECO:0000313" key="2">
    <source>
        <dbReference type="EMBL" id="TQV68968.1"/>
    </source>
</evidence>
<keyword evidence="1" id="KW-0472">Membrane</keyword>
<comment type="caution">
    <text evidence="2">The sequence shown here is derived from an EMBL/GenBank/DDBJ whole genome shotgun (WGS) entry which is preliminary data.</text>
</comment>
<evidence type="ECO:0000256" key="1">
    <source>
        <dbReference type="SAM" id="Phobius"/>
    </source>
</evidence>